<dbReference type="Pfam" id="PF13306">
    <property type="entry name" value="LRR_5"/>
    <property type="match status" value="1"/>
</dbReference>
<dbReference type="InterPro" id="IPR029048">
    <property type="entry name" value="HSP70_C_sf"/>
</dbReference>
<evidence type="ECO:0000256" key="3">
    <source>
        <dbReference type="SAM" id="MobiDB-lite"/>
    </source>
</evidence>
<dbReference type="InterPro" id="IPR013126">
    <property type="entry name" value="Hsp_70_fam"/>
</dbReference>
<evidence type="ECO:0000256" key="1">
    <source>
        <dbReference type="ARBA" id="ARBA00022741"/>
    </source>
</evidence>
<keyword evidence="1" id="KW-0547">Nucleotide-binding</keyword>
<evidence type="ECO:0000313" key="4">
    <source>
        <dbReference type="EMBL" id="GMI28445.1"/>
    </source>
</evidence>
<dbReference type="InterPro" id="IPR026906">
    <property type="entry name" value="LRR_5"/>
</dbReference>
<protein>
    <recommendedName>
        <fullName evidence="6">Heat shock protein 70</fullName>
    </recommendedName>
</protein>
<evidence type="ECO:0000256" key="2">
    <source>
        <dbReference type="ARBA" id="ARBA00022840"/>
    </source>
</evidence>
<dbReference type="EMBL" id="BRYB01000357">
    <property type="protein sequence ID" value="GMI28445.1"/>
    <property type="molecule type" value="Genomic_DNA"/>
</dbReference>
<comment type="caution">
    <text evidence="4">The sequence shown here is derived from an EMBL/GenBank/DDBJ whole genome shotgun (WGS) entry which is preliminary data.</text>
</comment>
<evidence type="ECO:0008006" key="6">
    <source>
        <dbReference type="Google" id="ProtNLM"/>
    </source>
</evidence>
<gene>
    <name evidence="4" type="ORF">TeGR_g14672</name>
</gene>
<dbReference type="Gene3D" id="2.60.34.10">
    <property type="entry name" value="Substrate Binding Domain Of DNAk, Chain A, domain 1"/>
    <property type="match status" value="1"/>
</dbReference>
<keyword evidence="5" id="KW-1185">Reference proteome</keyword>
<feature type="compositionally biased region" description="Basic and acidic residues" evidence="3">
    <location>
        <begin position="449"/>
        <end position="459"/>
    </location>
</feature>
<dbReference type="Proteomes" id="UP001165060">
    <property type="component" value="Unassembled WGS sequence"/>
</dbReference>
<sequence length="459" mass="50713">MSKAVVYRGGESEYYGDVKITHVTVRDEVTEIKYKAFYRCKGLTNLSFLEGSGVMTIGEEAFEDSGIITLLGMERVRKIGKCAFYACKDLRSIEGLGCEEMDHGCFMFCALLQSMKGWPASLTVIPSDCFWQCSGMTRVDCDLSRVTSIRRDSDGWHAFAGCTSLLPPSLSHPKADPAAVLAFLKRKSILERAPIAFLCSLKRAQSNFYNRTGDPCGASRRIIMQFAGLLPIARFIRAYACFPTKKQQTFSTAVDNQPQVQIKCLQGEREMSADNKLMGQFDLTDIPPAPRGVPQIEVSFDIDADGILNVSARDKGTGREQNIVIQSSGGLSDDDIEKMVRDAESNAEADAQRKEGIELKNEIDSMTYSTEKSLKEHADKIPQDVKDEVEKAIKEAGEAKDGDNFELIKEKRDALNAATSKIGQAIYGQGQSAEGGEEKKEEETVDAEFTDKDDKKEAK</sequence>
<organism evidence="4 5">
    <name type="scientific">Tetraparma gracilis</name>
    <dbReference type="NCBI Taxonomy" id="2962635"/>
    <lineage>
        <taxon>Eukaryota</taxon>
        <taxon>Sar</taxon>
        <taxon>Stramenopiles</taxon>
        <taxon>Ochrophyta</taxon>
        <taxon>Bolidophyceae</taxon>
        <taxon>Parmales</taxon>
        <taxon>Triparmaceae</taxon>
        <taxon>Tetraparma</taxon>
    </lineage>
</organism>
<proteinExistence type="predicted"/>
<accession>A0ABQ6MMB1</accession>
<dbReference type="SUPFAM" id="SSF100920">
    <property type="entry name" value="Heat shock protein 70kD (HSP70), peptide-binding domain"/>
    <property type="match status" value="1"/>
</dbReference>
<dbReference type="Gene3D" id="3.80.10.10">
    <property type="entry name" value="Ribonuclease Inhibitor"/>
    <property type="match status" value="1"/>
</dbReference>
<dbReference type="Gene3D" id="1.20.1270.10">
    <property type="match status" value="1"/>
</dbReference>
<dbReference type="PANTHER" id="PTHR19375">
    <property type="entry name" value="HEAT SHOCK PROTEIN 70KDA"/>
    <property type="match status" value="1"/>
</dbReference>
<keyword evidence="2" id="KW-0067">ATP-binding</keyword>
<evidence type="ECO:0000313" key="5">
    <source>
        <dbReference type="Proteomes" id="UP001165060"/>
    </source>
</evidence>
<name>A0ABQ6MMB1_9STRA</name>
<feature type="region of interest" description="Disordered" evidence="3">
    <location>
        <begin position="425"/>
        <end position="459"/>
    </location>
</feature>
<dbReference type="Pfam" id="PF00012">
    <property type="entry name" value="HSP70"/>
    <property type="match status" value="1"/>
</dbReference>
<reference evidence="4 5" key="1">
    <citation type="journal article" date="2023" name="Commun. Biol.">
        <title>Genome analysis of Parmales, the sister group of diatoms, reveals the evolutionary specialization of diatoms from phago-mixotrophs to photoautotrophs.</title>
        <authorList>
            <person name="Ban H."/>
            <person name="Sato S."/>
            <person name="Yoshikawa S."/>
            <person name="Yamada K."/>
            <person name="Nakamura Y."/>
            <person name="Ichinomiya M."/>
            <person name="Sato N."/>
            <person name="Blanc-Mathieu R."/>
            <person name="Endo H."/>
            <person name="Kuwata A."/>
            <person name="Ogata H."/>
        </authorList>
    </citation>
    <scope>NUCLEOTIDE SEQUENCE [LARGE SCALE GENOMIC DNA]</scope>
</reference>
<dbReference type="SUPFAM" id="SSF100934">
    <property type="entry name" value="Heat shock protein 70kD (HSP70), C-terminal subdomain"/>
    <property type="match status" value="1"/>
</dbReference>
<dbReference type="InterPro" id="IPR032675">
    <property type="entry name" value="LRR_dom_sf"/>
</dbReference>
<dbReference type="InterPro" id="IPR029047">
    <property type="entry name" value="HSP70_peptide-bd_sf"/>
</dbReference>